<accession>A0A699GXJ4</accession>
<protein>
    <recommendedName>
        <fullName evidence="2">Reverse transcriptase domain-containing protein</fullName>
    </recommendedName>
</protein>
<name>A0A699GXJ4_TANCI</name>
<dbReference type="EMBL" id="BKCJ010069681">
    <property type="protein sequence ID" value="GEW69636.1"/>
    <property type="molecule type" value="Genomic_DNA"/>
</dbReference>
<proteinExistence type="predicted"/>
<reference evidence="1" key="1">
    <citation type="journal article" date="2019" name="Sci. Rep.">
        <title>Draft genome of Tanacetum cinerariifolium, the natural source of mosquito coil.</title>
        <authorList>
            <person name="Yamashiro T."/>
            <person name="Shiraishi A."/>
            <person name="Satake H."/>
            <person name="Nakayama K."/>
        </authorList>
    </citation>
    <scope>NUCLEOTIDE SEQUENCE</scope>
</reference>
<evidence type="ECO:0008006" key="2">
    <source>
        <dbReference type="Google" id="ProtNLM"/>
    </source>
</evidence>
<sequence length="425" mass="48951">MLKQLEQAANLVVQKEQEEHAAQSFTPYWKFSMIDDEEVLQSISTRGDSRLMCKLLEDVRNISEELAEYINSPSWNHPTFYNDDEEHYIQYKEYLENSSNAITPILPTEEPEYSLSMGYEHLSTISETESDEVIKFSVEKLVPILSEYEVTSDNESECDVPVCEDSFDVLKDHPEILSDCNNDDISSDDDAFEDIEYVEASELVSLEGENDVYQEEKEFNLEYILQIQDVILREKLLSINRLIADIELLNDNPTPDRVLKSSSSFPIFEKSEVDLYLASDNSIPPGIENIDYDSEGDIHFLEELLVNDSIPLPKNESSNFDRHDDPLFLRPHPKPPNVEVFFDFEPNSGELISVVKNNIDEFNEDECFDPEGGEIDVFANIKDDDYFPFIFVIRIFLPYLIYPEISPLLLSTRSEDTIFDPSIST</sequence>
<organism evidence="1">
    <name type="scientific">Tanacetum cinerariifolium</name>
    <name type="common">Dalmatian daisy</name>
    <name type="synonym">Chrysanthemum cinerariifolium</name>
    <dbReference type="NCBI Taxonomy" id="118510"/>
    <lineage>
        <taxon>Eukaryota</taxon>
        <taxon>Viridiplantae</taxon>
        <taxon>Streptophyta</taxon>
        <taxon>Embryophyta</taxon>
        <taxon>Tracheophyta</taxon>
        <taxon>Spermatophyta</taxon>
        <taxon>Magnoliopsida</taxon>
        <taxon>eudicotyledons</taxon>
        <taxon>Gunneridae</taxon>
        <taxon>Pentapetalae</taxon>
        <taxon>asterids</taxon>
        <taxon>campanulids</taxon>
        <taxon>Asterales</taxon>
        <taxon>Asteraceae</taxon>
        <taxon>Asteroideae</taxon>
        <taxon>Anthemideae</taxon>
        <taxon>Anthemidinae</taxon>
        <taxon>Tanacetum</taxon>
    </lineage>
</organism>
<evidence type="ECO:0000313" key="1">
    <source>
        <dbReference type="EMBL" id="GEW69636.1"/>
    </source>
</evidence>
<gene>
    <name evidence="1" type="ORF">Tci_241612</name>
</gene>
<comment type="caution">
    <text evidence="1">The sequence shown here is derived from an EMBL/GenBank/DDBJ whole genome shotgun (WGS) entry which is preliminary data.</text>
</comment>
<dbReference type="AlphaFoldDB" id="A0A699GXJ4"/>